<dbReference type="KEGG" id="asha:G8E00_10710"/>
<feature type="domain" description="HTH crp-type" evidence="1">
    <location>
        <begin position="5"/>
        <end position="53"/>
    </location>
</feature>
<accession>A0A6G8RWS7</accession>
<dbReference type="InterPro" id="IPR012318">
    <property type="entry name" value="HTH_CRP"/>
</dbReference>
<gene>
    <name evidence="2" type="ORF">G8E00_10710</name>
</gene>
<name>A0A6G8RWS7_9GAMM</name>
<evidence type="ECO:0000259" key="1">
    <source>
        <dbReference type="Pfam" id="PF13545"/>
    </source>
</evidence>
<reference evidence="2 3" key="1">
    <citation type="submission" date="2020-03" db="EMBL/GenBank/DDBJ databases">
        <authorList>
            <person name="Zhu W."/>
        </authorList>
    </citation>
    <scope>NUCLEOTIDE SEQUENCE [LARGE SCALE GENOMIC DNA]</scope>
    <source>
        <strain evidence="2 3">323-1</strain>
    </source>
</reference>
<evidence type="ECO:0000313" key="3">
    <source>
        <dbReference type="Proteomes" id="UP000502297"/>
    </source>
</evidence>
<evidence type="ECO:0000313" key="2">
    <source>
        <dbReference type="EMBL" id="QIO06389.1"/>
    </source>
</evidence>
<dbReference type="RefSeq" id="WP_166224488.1">
    <property type="nucleotide sequence ID" value="NZ_CP049801.1"/>
</dbReference>
<dbReference type="Proteomes" id="UP000502297">
    <property type="component" value="Chromosome"/>
</dbReference>
<dbReference type="GO" id="GO:0003677">
    <property type="term" value="F:DNA binding"/>
    <property type="evidence" value="ECO:0007669"/>
    <property type="project" value="InterPro"/>
</dbReference>
<protein>
    <submittedName>
        <fullName evidence="2">Winged helix-turn-helix domain-containing protein</fullName>
    </submittedName>
</protein>
<dbReference type="GO" id="GO:0006355">
    <property type="term" value="P:regulation of DNA-templated transcription"/>
    <property type="evidence" value="ECO:0007669"/>
    <property type="project" value="InterPro"/>
</dbReference>
<organism evidence="2 3">
    <name type="scientific">Acinetobacter shaoyimingii</name>
    <dbReference type="NCBI Taxonomy" id="2715164"/>
    <lineage>
        <taxon>Bacteria</taxon>
        <taxon>Pseudomonadati</taxon>
        <taxon>Pseudomonadota</taxon>
        <taxon>Gammaproteobacteria</taxon>
        <taxon>Moraxellales</taxon>
        <taxon>Moraxellaceae</taxon>
        <taxon>Acinetobacter</taxon>
    </lineage>
</organism>
<dbReference type="AlphaFoldDB" id="A0A6G8RWS7"/>
<keyword evidence="3" id="KW-1185">Reference proteome</keyword>
<sequence>MQNFFKLSQEMFANMFCVSRQTLNKHLQGLFKPNVLQWKQGYIEIFDYEKLIHIGELD</sequence>
<dbReference type="Pfam" id="PF13545">
    <property type="entry name" value="HTH_Crp_2"/>
    <property type="match status" value="1"/>
</dbReference>
<dbReference type="InterPro" id="IPR036388">
    <property type="entry name" value="WH-like_DNA-bd_sf"/>
</dbReference>
<dbReference type="EMBL" id="CP049801">
    <property type="protein sequence ID" value="QIO06389.1"/>
    <property type="molecule type" value="Genomic_DNA"/>
</dbReference>
<dbReference type="SUPFAM" id="SSF46785">
    <property type="entry name" value="Winged helix' DNA-binding domain"/>
    <property type="match status" value="1"/>
</dbReference>
<proteinExistence type="predicted"/>
<dbReference type="Gene3D" id="1.10.10.10">
    <property type="entry name" value="Winged helix-like DNA-binding domain superfamily/Winged helix DNA-binding domain"/>
    <property type="match status" value="1"/>
</dbReference>
<dbReference type="InterPro" id="IPR036390">
    <property type="entry name" value="WH_DNA-bd_sf"/>
</dbReference>